<evidence type="ECO:0000256" key="1">
    <source>
        <dbReference type="SAM" id="MobiDB-lite"/>
    </source>
</evidence>
<evidence type="ECO:0000313" key="2">
    <source>
        <dbReference type="EMBL" id="KAG9439644.1"/>
    </source>
</evidence>
<accession>A0AAV7DUK8</accession>
<organism evidence="2 3">
    <name type="scientific">Aristolochia fimbriata</name>
    <name type="common">White veined hardy Dutchman's pipe vine</name>
    <dbReference type="NCBI Taxonomy" id="158543"/>
    <lineage>
        <taxon>Eukaryota</taxon>
        <taxon>Viridiplantae</taxon>
        <taxon>Streptophyta</taxon>
        <taxon>Embryophyta</taxon>
        <taxon>Tracheophyta</taxon>
        <taxon>Spermatophyta</taxon>
        <taxon>Magnoliopsida</taxon>
        <taxon>Magnoliidae</taxon>
        <taxon>Piperales</taxon>
        <taxon>Aristolochiaceae</taxon>
        <taxon>Aristolochia</taxon>
    </lineage>
</organism>
<evidence type="ECO:0000313" key="3">
    <source>
        <dbReference type="Proteomes" id="UP000825729"/>
    </source>
</evidence>
<feature type="region of interest" description="Disordered" evidence="1">
    <location>
        <begin position="1"/>
        <end position="60"/>
    </location>
</feature>
<dbReference type="InterPro" id="IPR044278">
    <property type="entry name" value="BHLH95-like"/>
</dbReference>
<gene>
    <name evidence="2" type="ORF">H6P81_019809</name>
</gene>
<protein>
    <submittedName>
        <fullName evidence="2">Uncharacterized protein</fullName>
    </submittedName>
</protein>
<feature type="region of interest" description="Disordered" evidence="1">
    <location>
        <begin position="72"/>
        <end position="115"/>
    </location>
</feature>
<dbReference type="PANTHER" id="PTHR46772">
    <property type="entry name" value="BHLH DOMAIN-CONTAINING PROTEIN"/>
    <property type="match status" value="1"/>
</dbReference>
<dbReference type="GO" id="GO:0003700">
    <property type="term" value="F:DNA-binding transcription factor activity"/>
    <property type="evidence" value="ECO:0007669"/>
    <property type="project" value="InterPro"/>
</dbReference>
<name>A0AAV7DUK8_ARIFI</name>
<reference evidence="2 3" key="1">
    <citation type="submission" date="2021-07" db="EMBL/GenBank/DDBJ databases">
        <title>The Aristolochia fimbriata genome: insights into angiosperm evolution, floral development and chemical biosynthesis.</title>
        <authorList>
            <person name="Jiao Y."/>
        </authorList>
    </citation>
    <scope>NUCLEOTIDE SEQUENCE [LARGE SCALE GENOMIC DNA]</scope>
    <source>
        <strain evidence="2">IBCAS-2021</strain>
        <tissue evidence="2">Leaf</tissue>
    </source>
</reference>
<dbReference type="PANTHER" id="PTHR46772:SF8">
    <property type="entry name" value="TRANSCRIPTION FACTOR BHLH95"/>
    <property type="match status" value="1"/>
</dbReference>
<dbReference type="GO" id="GO:0009960">
    <property type="term" value="P:endosperm development"/>
    <property type="evidence" value="ECO:0007669"/>
    <property type="project" value="InterPro"/>
</dbReference>
<proteinExistence type="predicted"/>
<feature type="compositionally biased region" description="Basic and acidic residues" evidence="1">
    <location>
        <begin position="1"/>
        <end position="11"/>
    </location>
</feature>
<dbReference type="EMBL" id="JAINDJ010000008">
    <property type="protein sequence ID" value="KAG9439644.1"/>
    <property type="molecule type" value="Genomic_DNA"/>
</dbReference>
<comment type="caution">
    <text evidence="2">The sequence shown here is derived from an EMBL/GenBank/DDBJ whole genome shotgun (WGS) entry which is preliminary data.</text>
</comment>
<feature type="compositionally biased region" description="Low complexity" evidence="1">
    <location>
        <begin position="95"/>
        <end position="112"/>
    </location>
</feature>
<dbReference type="Proteomes" id="UP000825729">
    <property type="component" value="Unassembled WGS sequence"/>
</dbReference>
<sequence length="266" mass="28980">MVNMSCDDHEQQQQGGGFRAHGINITNPPNWDMITPFSKNNSNSDDDSPGGTHRKYSRGKIKAAAVAEESKYCAGSPAKRGRNGKKATVADGATSAAAAASDQNQNQNQNNQRRSVDEVVVIPAAATECSREAYMADFKGCCKNWATPPVSSQLPRAGHLPNQYNYCSSFHTWSSPNVVLSVAGDDAHISLCTSTKPGLLPTIFYILEKHNLQLLTAHISSDYFRTMYMIHVRAINGVSDQYLTEAASVEEIFKLAVGEIILWLSP</sequence>
<keyword evidence="3" id="KW-1185">Reference proteome</keyword>
<dbReference type="AlphaFoldDB" id="A0AAV7DUK8"/>